<comment type="caution">
    <text evidence="2">The sequence shown here is derived from an EMBL/GenBank/DDBJ whole genome shotgun (WGS) entry which is preliminary data.</text>
</comment>
<reference evidence="2 3" key="1">
    <citation type="submission" date="2018-12" db="EMBL/GenBank/DDBJ databases">
        <authorList>
            <person name="Toschakov S.V."/>
        </authorList>
    </citation>
    <scope>NUCLEOTIDE SEQUENCE [LARGE SCALE GENOMIC DNA]</scope>
    <source>
        <strain evidence="2 3">GM2012</strain>
    </source>
</reference>
<organism evidence="2 3">
    <name type="scientific">Tautonia sociabilis</name>
    <dbReference type="NCBI Taxonomy" id="2080755"/>
    <lineage>
        <taxon>Bacteria</taxon>
        <taxon>Pseudomonadati</taxon>
        <taxon>Planctomycetota</taxon>
        <taxon>Planctomycetia</taxon>
        <taxon>Isosphaerales</taxon>
        <taxon>Isosphaeraceae</taxon>
        <taxon>Tautonia</taxon>
    </lineage>
</organism>
<evidence type="ECO:0000313" key="3">
    <source>
        <dbReference type="Proteomes" id="UP000280296"/>
    </source>
</evidence>
<feature type="coiled-coil region" evidence="1">
    <location>
        <begin position="158"/>
        <end position="225"/>
    </location>
</feature>
<protein>
    <recommendedName>
        <fullName evidence="4">Chromosome partition protein Smc</fullName>
    </recommendedName>
</protein>
<dbReference type="Proteomes" id="UP000280296">
    <property type="component" value="Unassembled WGS sequence"/>
</dbReference>
<dbReference type="AlphaFoldDB" id="A0A432MDD5"/>
<feature type="coiled-coil region" evidence="1">
    <location>
        <begin position="66"/>
        <end position="100"/>
    </location>
</feature>
<evidence type="ECO:0000256" key="1">
    <source>
        <dbReference type="SAM" id="Coils"/>
    </source>
</evidence>
<proteinExistence type="predicted"/>
<name>A0A432MDD5_9BACT</name>
<keyword evidence="1" id="KW-0175">Coiled coil</keyword>
<accession>A0A432MDD5</accession>
<dbReference type="RefSeq" id="WP_126727990.1">
    <property type="nucleotide sequence ID" value="NZ_RYZH01000076.1"/>
</dbReference>
<dbReference type="OrthoDB" id="260572at2"/>
<reference evidence="2 3" key="2">
    <citation type="submission" date="2019-01" db="EMBL/GenBank/DDBJ databases">
        <title>Tautonia sociabilis, a novel thermotolerant planctomycete of Isosphaeraceae family, isolated from a 4000 m deep subterranean habitat.</title>
        <authorList>
            <person name="Kovaleva O.L."/>
            <person name="Elcheninov A.G."/>
            <person name="Van Heerden E."/>
            <person name="Toshchakov S.V."/>
            <person name="Novikov A."/>
            <person name="Bonch-Osmolovskaya E.A."/>
            <person name="Kublanov I.V."/>
        </authorList>
    </citation>
    <scope>NUCLEOTIDE SEQUENCE [LARGE SCALE GENOMIC DNA]</scope>
    <source>
        <strain evidence="2 3">GM2012</strain>
    </source>
</reference>
<sequence>MCKTVKKAVVGAGLGVAVLSLLFGTSAKYHARTAVEQARALAQSQMPFEYKLDEARQQVAALDPAISEHIEKLARAEYEVGRLEEQIAVAKANLKAQGQEMLALKEGLESGRLQLTSGVTYTAEELEADLARRLDTFHRCKETVGSLEQTLKARVEQMHAIQRALEEMAAQKKALSAKIEAIESRHEQLRAEQASNEFTFDTTPLSQAKKTIEELDRELDVLARKAELEGRYIEQGIKVEVAPDRDISSEVEAALEGLELEGTAPEASPAT</sequence>
<dbReference type="EMBL" id="RYZH01000076">
    <property type="protein sequence ID" value="RUL82169.1"/>
    <property type="molecule type" value="Genomic_DNA"/>
</dbReference>
<evidence type="ECO:0008006" key="4">
    <source>
        <dbReference type="Google" id="ProtNLM"/>
    </source>
</evidence>
<gene>
    <name evidence="2" type="ORF">TsocGM_23940</name>
</gene>
<keyword evidence="3" id="KW-1185">Reference proteome</keyword>
<evidence type="ECO:0000313" key="2">
    <source>
        <dbReference type="EMBL" id="RUL82169.1"/>
    </source>
</evidence>